<keyword evidence="1" id="KW-1133">Transmembrane helix</keyword>
<dbReference type="PATRIC" id="fig|1469144.10.peg.3025"/>
<protein>
    <submittedName>
        <fullName evidence="2">Putative integral membrane protein</fullName>
    </submittedName>
</protein>
<dbReference type="EMBL" id="LAXD01000001">
    <property type="protein sequence ID" value="KWX01764.1"/>
    <property type="molecule type" value="Genomic_DNA"/>
</dbReference>
<feature type="transmembrane region" description="Helical" evidence="1">
    <location>
        <begin position="23"/>
        <end position="40"/>
    </location>
</feature>
<organism evidence="2 3">
    <name type="scientific">Carbonactinospora thermoautotrophica</name>
    <dbReference type="NCBI Taxonomy" id="1469144"/>
    <lineage>
        <taxon>Bacteria</taxon>
        <taxon>Bacillati</taxon>
        <taxon>Actinomycetota</taxon>
        <taxon>Actinomycetes</taxon>
        <taxon>Kitasatosporales</taxon>
        <taxon>Carbonactinosporaceae</taxon>
        <taxon>Carbonactinospora</taxon>
    </lineage>
</organism>
<dbReference type="AlphaFoldDB" id="A0A132MVD3"/>
<evidence type="ECO:0000313" key="3">
    <source>
        <dbReference type="Proteomes" id="UP000070188"/>
    </source>
</evidence>
<sequence length="144" mass="14754">MSAQPPYEPPPAYGQPAPESRRGGLVTGILALVFGVLSLLSSFTVVLGILFGVLAIALGIAALVRARGPGTGGRKLAGAFGLLLGVLGLIAVAGLTILARDQYEDCARRLGRDPSPTELRRCLEERYGLHGLGAHRGAGSPAAS</sequence>
<comment type="caution">
    <text evidence="2">The sequence shown here is derived from an EMBL/GenBank/DDBJ whole genome shotgun (WGS) entry which is preliminary data.</text>
</comment>
<keyword evidence="1" id="KW-0812">Transmembrane</keyword>
<evidence type="ECO:0000256" key="1">
    <source>
        <dbReference type="SAM" id="Phobius"/>
    </source>
</evidence>
<dbReference type="RefSeq" id="WP_066888439.1">
    <property type="nucleotide sequence ID" value="NZ_CP171739.1"/>
</dbReference>
<feature type="transmembrane region" description="Helical" evidence="1">
    <location>
        <begin position="76"/>
        <end position="99"/>
    </location>
</feature>
<dbReference type="STRING" id="1469144.LI90_2796"/>
<name>A0A132MVD3_9ACTN</name>
<keyword evidence="3" id="KW-1185">Reference proteome</keyword>
<accession>A0A132MVD3</accession>
<keyword evidence="1" id="KW-0472">Membrane</keyword>
<gene>
    <name evidence="2" type="ORF">LI90_2796</name>
</gene>
<reference evidence="3" key="1">
    <citation type="submission" date="2015-04" db="EMBL/GenBank/DDBJ databases">
        <title>Physiological reanalysis, assessment of diazotrophy, and genome sequences of multiple isolates of Streptomyces thermoautotrophicus.</title>
        <authorList>
            <person name="MacKellar D.C."/>
            <person name="Lieber L."/>
            <person name="Norman J."/>
            <person name="Bolger A."/>
            <person name="Tobin C."/>
            <person name="Murray J.W."/>
            <person name="Chang R."/>
            <person name="Ford T."/>
            <person name="Nguyen P.Q."/>
            <person name="Woodward J."/>
            <person name="Permingeat H."/>
            <person name="Joshi N.S."/>
            <person name="Silver P.A."/>
            <person name="Usadel B."/>
            <person name="Rutherford A.W."/>
            <person name="Friesen M."/>
            <person name="Prell J."/>
        </authorList>
    </citation>
    <scope>NUCLEOTIDE SEQUENCE [LARGE SCALE GENOMIC DNA]</scope>
    <source>
        <strain evidence="3">H1</strain>
    </source>
</reference>
<evidence type="ECO:0000313" key="2">
    <source>
        <dbReference type="EMBL" id="KWX01764.1"/>
    </source>
</evidence>
<proteinExistence type="predicted"/>
<dbReference type="Proteomes" id="UP000070188">
    <property type="component" value="Unassembled WGS sequence"/>
</dbReference>
<feature type="transmembrane region" description="Helical" evidence="1">
    <location>
        <begin position="46"/>
        <end position="64"/>
    </location>
</feature>